<sequence>MIAVNGTAQRTLIPVLRHSSLVASNDIRKKRKCGDTSNDLPLRNGATKPDTAKHSCSSHKHFPVLGIKPTALGSESRVAAHCANPPSSGFNPSTIFSQLPGGSSLSQLPGGSALSQIAGGNIINQKLEDELGNSNGGSAFNGCGSGSCGGYGDNGKYAFATASANKPRHCKTFMFVTQTFSSWRLGRSLLWDATCVDTLAASHIRATSSMVGAAASSAEQAKRRKYENLDSSFIFVPFGVETLGPWGPQARALFKELSKRVIESTGDPRAGS</sequence>
<evidence type="ECO:0000313" key="3">
    <source>
        <dbReference type="Proteomes" id="UP000838756"/>
    </source>
</evidence>
<evidence type="ECO:0000256" key="1">
    <source>
        <dbReference type="SAM" id="MobiDB-lite"/>
    </source>
</evidence>
<protein>
    <submittedName>
        <fullName evidence="2">Jg11876 protein</fullName>
    </submittedName>
</protein>
<proteinExistence type="predicted"/>
<dbReference type="AlphaFoldDB" id="A0A8S4SHC9"/>
<dbReference type="Proteomes" id="UP000838756">
    <property type="component" value="Unassembled WGS sequence"/>
</dbReference>
<organism evidence="2 3">
    <name type="scientific">Pararge aegeria aegeria</name>
    <dbReference type="NCBI Taxonomy" id="348720"/>
    <lineage>
        <taxon>Eukaryota</taxon>
        <taxon>Metazoa</taxon>
        <taxon>Ecdysozoa</taxon>
        <taxon>Arthropoda</taxon>
        <taxon>Hexapoda</taxon>
        <taxon>Insecta</taxon>
        <taxon>Pterygota</taxon>
        <taxon>Neoptera</taxon>
        <taxon>Endopterygota</taxon>
        <taxon>Lepidoptera</taxon>
        <taxon>Glossata</taxon>
        <taxon>Ditrysia</taxon>
        <taxon>Papilionoidea</taxon>
        <taxon>Nymphalidae</taxon>
        <taxon>Satyrinae</taxon>
        <taxon>Satyrini</taxon>
        <taxon>Parargina</taxon>
        <taxon>Pararge</taxon>
    </lineage>
</organism>
<accession>A0A8S4SHC9</accession>
<name>A0A8S4SHC9_9NEOP</name>
<feature type="region of interest" description="Disordered" evidence="1">
    <location>
        <begin position="32"/>
        <end position="55"/>
    </location>
</feature>
<keyword evidence="3" id="KW-1185">Reference proteome</keyword>
<dbReference type="EMBL" id="CAKXAJ010026368">
    <property type="protein sequence ID" value="CAH2267587.1"/>
    <property type="molecule type" value="Genomic_DNA"/>
</dbReference>
<dbReference type="OrthoDB" id="2016582at2759"/>
<gene>
    <name evidence="2" type="primary">jg11876</name>
    <name evidence="2" type="ORF">PAEG_LOCUS26103</name>
</gene>
<evidence type="ECO:0000313" key="2">
    <source>
        <dbReference type="EMBL" id="CAH2267587.1"/>
    </source>
</evidence>
<reference evidence="2" key="1">
    <citation type="submission" date="2022-03" db="EMBL/GenBank/DDBJ databases">
        <authorList>
            <person name="Lindestad O."/>
        </authorList>
    </citation>
    <scope>NUCLEOTIDE SEQUENCE</scope>
</reference>
<comment type="caution">
    <text evidence="2">The sequence shown here is derived from an EMBL/GenBank/DDBJ whole genome shotgun (WGS) entry which is preliminary data.</text>
</comment>